<evidence type="ECO:0000313" key="6">
    <source>
        <dbReference type="EMBL" id="QXN94716.1"/>
    </source>
</evidence>
<protein>
    <recommendedName>
        <fullName evidence="5">ATP-grasp domain-containing protein</fullName>
    </recommendedName>
</protein>
<evidence type="ECO:0000256" key="2">
    <source>
        <dbReference type="ARBA" id="ARBA00022741"/>
    </source>
</evidence>
<gene>
    <name evidence="6" type="ORF">KV110_17680</name>
</gene>
<accession>A0ABX8RZZ3</accession>
<keyword evidence="7" id="KW-1185">Reference proteome</keyword>
<keyword evidence="1" id="KW-0436">Ligase</keyword>
<evidence type="ECO:0000256" key="3">
    <source>
        <dbReference type="ARBA" id="ARBA00022840"/>
    </source>
</evidence>
<dbReference type="RefSeq" id="WP_218477363.1">
    <property type="nucleotide sequence ID" value="NZ_CP078145.1"/>
</dbReference>
<evidence type="ECO:0000256" key="4">
    <source>
        <dbReference type="PROSITE-ProRule" id="PRU00409"/>
    </source>
</evidence>
<dbReference type="PANTHER" id="PTHR43585">
    <property type="entry name" value="FUMIPYRROLE BIOSYNTHESIS PROTEIN C"/>
    <property type="match status" value="1"/>
</dbReference>
<dbReference type="Proteomes" id="UP000694257">
    <property type="component" value="Chromosome"/>
</dbReference>
<evidence type="ECO:0000313" key="7">
    <source>
        <dbReference type="Proteomes" id="UP000694257"/>
    </source>
</evidence>
<feature type="domain" description="ATP-grasp" evidence="5">
    <location>
        <begin position="100"/>
        <end position="292"/>
    </location>
</feature>
<name>A0ABX8RZZ3_NOCIO</name>
<evidence type="ECO:0000259" key="5">
    <source>
        <dbReference type="PROSITE" id="PS50975"/>
    </source>
</evidence>
<sequence>MNYTEYIDHERNLVSYVCTEWASEAVPRAAAATVVVDRTSDTSAVLAAAIDLTRLCGCPERILALSESDLDTAARLRDYFRLPGDRFGDIRHFRDKLRMAEKVAASGIALPAFADAPDKTAILEFAARHGWPIVVKPRLGAGSRGFVKLGSEADLNSLESPATEPRLVQTFCPDPVGHIDGLWTGCRLGAWRASRYLAPPAEYLSGRPKASVEIDDMSLLAAVGKFAHNLFNALSSKPLIFHLEFFIGRHDDRTPRVRFLEIGARVGGTEIPAVWQEVHNRDLFAVATDLQLGRPAQLASLDDEAIGGWLVVPIQVSRPCTVVTAELDLPAGAGPYAQVMPSPGAEIPAGSRDEHVGPRFRFSGPSSAVVAEKIRRTVAALRLEYTPRDQLTFAGYRT</sequence>
<keyword evidence="2 4" id="KW-0547">Nucleotide-binding</keyword>
<keyword evidence="3 4" id="KW-0067">ATP-binding</keyword>
<dbReference type="PROSITE" id="PS50975">
    <property type="entry name" value="ATP_GRASP"/>
    <property type="match status" value="1"/>
</dbReference>
<evidence type="ECO:0000256" key="1">
    <source>
        <dbReference type="ARBA" id="ARBA00022598"/>
    </source>
</evidence>
<reference evidence="6 7" key="1">
    <citation type="submission" date="2021-07" db="EMBL/GenBank/DDBJ databases">
        <title>Whole Genome Sequence of Nocardia Iowensis.</title>
        <authorList>
            <person name="Lamm A."/>
            <person name="Collins-Fairclough A.M."/>
            <person name="Bunk B."/>
            <person name="Sproer C."/>
        </authorList>
    </citation>
    <scope>NUCLEOTIDE SEQUENCE [LARGE SCALE GENOMIC DNA]</scope>
    <source>
        <strain evidence="6 7">NRRL 5646</strain>
    </source>
</reference>
<organism evidence="6 7">
    <name type="scientific">Nocardia iowensis</name>
    <dbReference type="NCBI Taxonomy" id="204891"/>
    <lineage>
        <taxon>Bacteria</taxon>
        <taxon>Bacillati</taxon>
        <taxon>Actinomycetota</taxon>
        <taxon>Actinomycetes</taxon>
        <taxon>Mycobacteriales</taxon>
        <taxon>Nocardiaceae</taxon>
        <taxon>Nocardia</taxon>
    </lineage>
</organism>
<dbReference type="InterPro" id="IPR011761">
    <property type="entry name" value="ATP-grasp"/>
</dbReference>
<dbReference type="PANTHER" id="PTHR43585:SF2">
    <property type="entry name" value="ATP-GRASP ENZYME FSQD"/>
    <property type="match status" value="1"/>
</dbReference>
<dbReference type="InterPro" id="IPR052032">
    <property type="entry name" value="ATP-dep_AA_Ligase"/>
</dbReference>
<proteinExistence type="predicted"/>
<dbReference type="EMBL" id="CP078145">
    <property type="protein sequence ID" value="QXN94716.1"/>
    <property type="molecule type" value="Genomic_DNA"/>
</dbReference>